<dbReference type="OrthoDB" id="5327923at2759"/>
<accession>A0A1Y2IIR8</accession>
<dbReference type="STRING" id="1353009.A0A1Y2IIR8"/>
<feature type="region of interest" description="Disordered" evidence="1">
    <location>
        <begin position="241"/>
        <end position="301"/>
    </location>
</feature>
<proteinExistence type="predicted"/>
<dbReference type="EMBL" id="KZ084114">
    <property type="protein sequence ID" value="OSD00997.1"/>
    <property type="molecule type" value="Genomic_DNA"/>
</dbReference>
<feature type="region of interest" description="Disordered" evidence="1">
    <location>
        <begin position="643"/>
        <end position="682"/>
    </location>
</feature>
<gene>
    <name evidence="2" type="ORF">PYCCODRAFT_1459906</name>
</gene>
<feature type="compositionally biased region" description="Acidic residues" evidence="1">
    <location>
        <begin position="271"/>
        <end position="286"/>
    </location>
</feature>
<evidence type="ECO:0000313" key="3">
    <source>
        <dbReference type="Proteomes" id="UP000193067"/>
    </source>
</evidence>
<organism evidence="2 3">
    <name type="scientific">Trametes coccinea (strain BRFM310)</name>
    <name type="common">Pycnoporus coccineus</name>
    <dbReference type="NCBI Taxonomy" id="1353009"/>
    <lineage>
        <taxon>Eukaryota</taxon>
        <taxon>Fungi</taxon>
        <taxon>Dikarya</taxon>
        <taxon>Basidiomycota</taxon>
        <taxon>Agaricomycotina</taxon>
        <taxon>Agaricomycetes</taxon>
        <taxon>Polyporales</taxon>
        <taxon>Polyporaceae</taxon>
        <taxon>Trametes</taxon>
    </lineage>
</organism>
<keyword evidence="3" id="KW-1185">Reference proteome</keyword>
<evidence type="ECO:0000256" key="1">
    <source>
        <dbReference type="SAM" id="MobiDB-lite"/>
    </source>
</evidence>
<evidence type="ECO:0000313" key="2">
    <source>
        <dbReference type="EMBL" id="OSD00997.1"/>
    </source>
</evidence>
<protein>
    <recommendedName>
        <fullName evidence="4">Protein kinase domain-containing protein</fullName>
    </recommendedName>
</protein>
<dbReference type="Proteomes" id="UP000193067">
    <property type="component" value="Unassembled WGS sequence"/>
</dbReference>
<evidence type="ECO:0008006" key="4">
    <source>
        <dbReference type="Google" id="ProtNLM"/>
    </source>
</evidence>
<reference evidence="2 3" key="1">
    <citation type="journal article" date="2015" name="Biotechnol. Biofuels">
        <title>Enhanced degradation of softwood versus hardwood by the white-rot fungus Pycnoporus coccineus.</title>
        <authorList>
            <person name="Couturier M."/>
            <person name="Navarro D."/>
            <person name="Chevret D."/>
            <person name="Henrissat B."/>
            <person name="Piumi F."/>
            <person name="Ruiz-Duenas F.J."/>
            <person name="Martinez A.T."/>
            <person name="Grigoriev I.V."/>
            <person name="Riley R."/>
            <person name="Lipzen A."/>
            <person name="Berrin J.G."/>
            <person name="Master E.R."/>
            <person name="Rosso M.N."/>
        </authorList>
    </citation>
    <scope>NUCLEOTIDE SEQUENCE [LARGE SCALE GENOMIC DNA]</scope>
    <source>
        <strain evidence="2 3">BRFM310</strain>
    </source>
</reference>
<name>A0A1Y2IIR8_TRAC3</name>
<sequence>MSDRSDTPPDSQDRRVRAVRLTYTRDPDGPVLEKNKAPIGHRTPNGYIWAHFVSEFVYIPRVPSIPQYVTTWSRSMLKILDEHYDEVEPMWPTPLVPPRIVRPWPVLKLPLDHPAQTDPPIGSIDEGCEFEHSEFMCYAIRGDSPHGVELIDSDNRMPLRIPRRCPTGTSQVCPGRVLPNVGVDAVCDGDGRPYDFLWCPHFRALCEGKDDNECTQLRSQAVQEMSAPRILADETGVQFLTPAWPPFSGATGQPPDHPSASQRDNLVTPDENSEQTEMDTSAEQEDQGCKENTTSATGVDMSEAADQALLEPNISSEMEQEDESDQKIAKDTVQQVDQFSTTGLPKLEEFIPDSFFPDILLVHDPDRRTQHQQPIDKPVKFRRVLSPFQDEVGTIYRASPRSSGRQDAPDGVPAPERVAHLYLKERNRMGTGHHSAIYRAPFTLPPPLTAHSPTGQVTVAAKLAFPQCTAHTLLHNEARTYATFPKHMQEEYCGYNVVPPCHYPVPVGPIVPKFYGFYLPVGDDGEIVDDQARVGRKHRMCYEDRACQVPWVSPILLLEECGNPVKPRKFTVDQRTECFSQVLRLHDLGIQQGSFYVRNILIQPGPLSAPPTQRTFDRPSFRIIDFGRARVLRDMLERACAEEAREAEERKRERESKKAESGNDAEEEKKAQEYDDEQREAARRRVFGEMRTLLHLEEQQARSELHIEEMGF</sequence>
<dbReference type="AlphaFoldDB" id="A0A1Y2IIR8"/>